<dbReference type="PANTHER" id="PTHR33164">
    <property type="entry name" value="TRANSCRIPTIONAL REGULATOR, MARR FAMILY"/>
    <property type="match status" value="1"/>
</dbReference>
<dbReference type="InterPro" id="IPR000835">
    <property type="entry name" value="HTH_MarR-typ"/>
</dbReference>
<dbReference type="SMART" id="SM00347">
    <property type="entry name" value="HTH_MARR"/>
    <property type="match status" value="1"/>
</dbReference>
<dbReference type="InterPro" id="IPR039422">
    <property type="entry name" value="MarR/SlyA-like"/>
</dbReference>
<feature type="domain" description="HTH marR-type" evidence="1">
    <location>
        <begin position="4"/>
        <end position="140"/>
    </location>
</feature>
<dbReference type="EMBL" id="BAAAGX010000014">
    <property type="protein sequence ID" value="GAA0246087.1"/>
    <property type="molecule type" value="Genomic_DNA"/>
</dbReference>
<dbReference type="PRINTS" id="PR00598">
    <property type="entry name" value="HTHMARR"/>
</dbReference>
<gene>
    <name evidence="2" type="ORF">GCM10009539_34310</name>
</gene>
<dbReference type="InterPro" id="IPR011991">
    <property type="entry name" value="ArsR-like_HTH"/>
</dbReference>
<evidence type="ECO:0000259" key="1">
    <source>
        <dbReference type="PROSITE" id="PS50995"/>
    </source>
</evidence>
<accession>A0ABN0UCI9</accession>
<dbReference type="PANTHER" id="PTHR33164:SF106">
    <property type="entry name" value="TRANSCRIPTIONAL REGULATORY PROTEIN"/>
    <property type="match status" value="1"/>
</dbReference>
<name>A0ABN0UCI9_9ACTN</name>
<dbReference type="Gene3D" id="1.10.10.10">
    <property type="entry name" value="Winged helix-like DNA-binding domain superfamily/Winged helix DNA-binding domain"/>
    <property type="match status" value="1"/>
</dbReference>
<sequence>MSRRDELIGSIGDLLRLQSGLALVLHQAVAERFGLNPTDLKCLDLAAREEALTAGRIAEVTGMSTSAVTALIDRLEKRGFVERYRDASDRRKVYVRTTGQHEEKLAEIYGPLSDATTRVLESFDVTSLDAVRDVLSKLAEVSRTFIGSEKPENG</sequence>
<dbReference type="Pfam" id="PF01047">
    <property type="entry name" value="MarR"/>
    <property type="match status" value="1"/>
</dbReference>
<proteinExistence type="predicted"/>
<reference evidence="2 3" key="1">
    <citation type="journal article" date="2019" name="Int. J. Syst. Evol. Microbiol.">
        <title>The Global Catalogue of Microorganisms (GCM) 10K type strain sequencing project: providing services to taxonomists for standard genome sequencing and annotation.</title>
        <authorList>
            <consortium name="The Broad Institute Genomics Platform"/>
            <consortium name="The Broad Institute Genome Sequencing Center for Infectious Disease"/>
            <person name="Wu L."/>
            <person name="Ma J."/>
        </authorList>
    </citation>
    <scope>NUCLEOTIDE SEQUENCE [LARGE SCALE GENOMIC DNA]</scope>
    <source>
        <strain evidence="2 3">JCM 10425</strain>
    </source>
</reference>
<dbReference type="Proteomes" id="UP001500967">
    <property type="component" value="Unassembled WGS sequence"/>
</dbReference>
<evidence type="ECO:0000313" key="3">
    <source>
        <dbReference type="Proteomes" id="UP001500967"/>
    </source>
</evidence>
<organism evidence="2 3">
    <name type="scientific">Cryptosporangium japonicum</name>
    <dbReference type="NCBI Taxonomy" id="80872"/>
    <lineage>
        <taxon>Bacteria</taxon>
        <taxon>Bacillati</taxon>
        <taxon>Actinomycetota</taxon>
        <taxon>Actinomycetes</taxon>
        <taxon>Cryptosporangiales</taxon>
        <taxon>Cryptosporangiaceae</taxon>
        <taxon>Cryptosporangium</taxon>
    </lineage>
</organism>
<protein>
    <submittedName>
        <fullName evidence="2">MarR family transcriptional regulator</fullName>
    </submittedName>
</protein>
<dbReference type="PROSITE" id="PS50995">
    <property type="entry name" value="HTH_MARR_2"/>
    <property type="match status" value="1"/>
</dbReference>
<keyword evidence="3" id="KW-1185">Reference proteome</keyword>
<comment type="caution">
    <text evidence="2">The sequence shown here is derived from an EMBL/GenBank/DDBJ whole genome shotgun (WGS) entry which is preliminary data.</text>
</comment>
<evidence type="ECO:0000313" key="2">
    <source>
        <dbReference type="EMBL" id="GAA0246087.1"/>
    </source>
</evidence>
<dbReference type="SUPFAM" id="SSF46785">
    <property type="entry name" value="Winged helix' DNA-binding domain"/>
    <property type="match status" value="1"/>
</dbReference>
<dbReference type="InterPro" id="IPR036390">
    <property type="entry name" value="WH_DNA-bd_sf"/>
</dbReference>
<dbReference type="InterPro" id="IPR036388">
    <property type="entry name" value="WH-like_DNA-bd_sf"/>
</dbReference>
<dbReference type="RefSeq" id="WP_344649832.1">
    <property type="nucleotide sequence ID" value="NZ_BAAAGX010000014.1"/>
</dbReference>
<dbReference type="CDD" id="cd00090">
    <property type="entry name" value="HTH_ARSR"/>
    <property type="match status" value="1"/>
</dbReference>